<sequence>ASSSISVCLSDEFTCSVCLDTLTDPVSLHCGHSFCLKCLSNYWDQNQELCSCPHCRHTFTTRPELNRNTLLNEVIKKLKEDNSQSSTSSELCPPWRHAFKNHRLTDPDPDLLNKLCVNHKRILNVFCKEDQMYISKSTSGLAALRMVKCRLNTTNAPGVLQHREPMKILPSCRGAWFSEFYRKI</sequence>
<dbReference type="InterPro" id="IPR051051">
    <property type="entry name" value="E3_ubiq-ligase_TRIM/RNF"/>
</dbReference>
<dbReference type="Pfam" id="PF15227">
    <property type="entry name" value="zf-C3HC4_4"/>
    <property type="match status" value="1"/>
</dbReference>
<dbReference type="SMART" id="SM00184">
    <property type="entry name" value="RING"/>
    <property type="match status" value="1"/>
</dbReference>
<protein>
    <recommendedName>
        <fullName evidence="5">RING-type domain-containing protein</fullName>
    </recommendedName>
</protein>
<keyword evidence="3" id="KW-0862">Zinc</keyword>
<dbReference type="Gene3D" id="3.30.160.60">
    <property type="entry name" value="Classic Zinc Finger"/>
    <property type="match status" value="1"/>
</dbReference>
<reference evidence="6" key="1">
    <citation type="submission" date="2025-08" db="UniProtKB">
        <authorList>
            <consortium name="Ensembl"/>
        </authorList>
    </citation>
    <scope>IDENTIFICATION</scope>
</reference>
<dbReference type="PROSITE" id="PS50089">
    <property type="entry name" value="ZF_RING_2"/>
    <property type="match status" value="1"/>
</dbReference>
<organism evidence="6 7">
    <name type="scientific">Erpetoichthys calabaricus</name>
    <name type="common">Rope fish</name>
    <name type="synonym">Calamoichthys calabaricus</name>
    <dbReference type="NCBI Taxonomy" id="27687"/>
    <lineage>
        <taxon>Eukaryota</taxon>
        <taxon>Metazoa</taxon>
        <taxon>Chordata</taxon>
        <taxon>Craniata</taxon>
        <taxon>Vertebrata</taxon>
        <taxon>Euteleostomi</taxon>
        <taxon>Actinopterygii</taxon>
        <taxon>Polypteriformes</taxon>
        <taxon>Polypteridae</taxon>
        <taxon>Erpetoichthys</taxon>
    </lineage>
</organism>
<name>A0A8C4TEZ7_ERPCA</name>
<evidence type="ECO:0000313" key="7">
    <source>
        <dbReference type="Proteomes" id="UP000694620"/>
    </source>
</evidence>
<reference evidence="6" key="2">
    <citation type="submission" date="2025-09" db="UniProtKB">
        <authorList>
            <consortium name="Ensembl"/>
        </authorList>
    </citation>
    <scope>IDENTIFICATION</scope>
</reference>
<dbReference type="PROSITE" id="PS00518">
    <property type="entry name" value="ZF_RING_1"/>
    <property type="match status" value="1"/>
</dbReference>
<evidence type="ECO:0000256" key="2">
    <source>
        <dbReference type="ARBA" id="ARBA00022771"/>
    </source>
</evidence>
<dbReference type="PANTHER" id="PTHR25465:SF14">
    <property type="entry name" value="E3 UBIQUITIN-PROTEIN LIGASE TRIM65"/>
    <property type="match status" value="1"/>
</dbReference>
<dbReference type="InterPro" id="IPR013083">
    <property type="entry name" value="Znf_RING/FYVE/PHD"/>
</dbReference>
<keyword evidence="2 4" id="KW-0863">Zinc-finger</keyword>
<evidence type="ECO:0000313" key="6">
    <source>
        <dbReference type="Ensembl" id="ENSECRP00000029590.1"/>
    </source>
</evidence>
<dbReference type="InterPro" id="IPR017907">
    <property type="entry name" value="Znf_RING_CS"/>
</dbReference>
<keyword evidence="1" id="KW-0479">Metal-binding</keyword>
<evidence type="ECO:0000256" key="3">
    <source>
        <dbReference type="ARBA" id="ARBA00022833"/>
    </source>
</evidence>
<keyword evidence="7" id="KW-1185">Reference proteome</keyword>
<evidence type="ECO:0000256" key="4">
    <source>
        <dbReference type="PROSITE-ProRule" id="PRU00175"/>
    </source>
</evidence>
<dbReference type="Gene3D" id="3.30.40.10">
    <property type="entry name" value="Zinc/RING finger domain, C3HC4 (zinc finger)"/>
    <property type="match status" value="1"/>
</dbReference>
<feature type="domain" description="RING-type" evidence="5">
    <location>
        <begin position="15"/>
        <end position="56"/>
    </location>
</feature>
<dbReference type="GeneTree" id="ENSGT01150000286950"/>
<dbReference type="InterPro" id="IPR001841">
    <property type="entry name" value="Znf_RING"/>
</dbReference>
<evidence type="ECO:0000259" key="5">
    <source>
        <dbReference type="PROSITE" id="PS50089"/>
    </source>
</evidence>
<accession>A0A8C4TEZ7</accession>
<proteinExistence type="predicted"/>
<dbReference type="PANTHER" id="PTHR25465">
    <property type="entry name" value="B-BOX DOMAIN CONTAINING"/>
    <property type="match status" value="1"/>
</dbReference>
<evidence type="ECO:0000256" key="1">
    <source>
        <dbReference type="ARBA" id="ARBA00022723"/>
    </source>
</evidence>
<dbReference type="GO" id="GO:0008270">
    <property type="term" value="F:zinc ion binding"/>
    <property type="evidence" value="ECO:0007669"/>
    <property type="project" value="UniProtKB-KW"/>
</dbReference>
<dbReference type="AlphaFoldDB" id="A0A8C4TEZ7"/>
<dbReference type="Proteomes" id="UP000694620">
    <property type="component" value="Unassembled WGS sequence"/>
</dbReference>
<dbReference type="Ensembl" id="ENSECRT00000030219.1">
    <property type="protein sequence ID" value="ENSECRP00000029590.1"/>
    <property type="gene ID" value="ENSECRG00000020060.1"/>
</dbReference>
<dbReference type="SUPFAM" id="SSF57850">
    <property type="entry name" value="RING/U-box"/>
    <property type="match status" value="1"/>
</dbReference>